<evidence type="ECO:0000259" key="6">
    <source>
        <dbReference type="PROSITE" id="PS51898"/>
    </source>
</evidence>
<reference evidence="8 11" key="3">
    <citation type="submission" date="2019-07" db="EMBL/GenBank/DDBJ databases">
        <title>Complete Genome Sequence of Leptotrichia wadei Strain JMUB3934.</title>
        <authorList>
            <person name="Watanabe S."/>
            <person name="Cui L."/>
        </authorList>
    </citation>
    <scope>NUCLEOTIDE SEQUENCE [LARGE SCALE GENOMIC DNA]</scope>
    <source>
        <strain evidence="8 11">JMUB3934</strain>
    </source>
</reference>
<evidence type="ECO:0000313" key="8">
    <source>
        <dbReference type="EMBL" id="BBM49267.1"/>
    </source>
</evidence>
<evidence type="ECO:0000313" key="11">
    <source>
        <dbReference type="Proteomes" id="UP000321501"/>
    </source>
</evidence>
<accession>A0A134A3L4</accession>
<dbReference type="PANTHER" id="PTHR30349:SF81">
    <property type="entry name" value="TYROSINE RECOMBINASE XERC"/>
    <property type="match status" value="1"/>
</dbReference>
<keyword evidence="2 4" id="KW-0238">DNA-binding</keyword>
<evidence type="ECO:0000256" key="3">
    <source>
        <dbReference type="ARBA" id="ARBA00023172"/>
    </source>
</evidence>
<keyword evidence="10" id="KW-1185">Reference proteome</keyword>
<dbReference type="InterPro" id="IPR011010">
    <property type="entry name" value="DNA_brk_join_enz"/>
</dbReference>
<dbReference type="InterPro" id="IPR004107">
    <property type="entry name" value="Integrase_SAM-like_N"/>
</dbReference>
<dbReference type="InterPro" id="IPR044068">
    <property type="entry name" value="CB"/>
</dbReference>
<dbReference type="AlphaFoldDB" id="A0A134A3L4"/>
<evidence type="ECO:0000313" key="9">
    <source>
        <dbReference type="EMBL" id="KXB62190.1"/>
    </source>
</evidence>
<evidence type="ECO:0000256" key="5">
    <source>
        <dbReference type="SAM" id="MobiDB-lite"/>
    </source>
</evidence>
<dbReference type="Proteomes" id="UP000321501">
    <property type="component" value="Chromosome"/>
</dbReference>
<protein>
    <submittedName>
        <fullName evidence="9">Phage integrase, SAM-like domain protein</fullName>
    </submittedName>
</protein>
<dbReference type="Gene3D" id="1.10.150.130">
    <property type="match status" value="1"/>
</dbReference>
<dbReference type="Pfam" id="PF00589">
    <property type="entry name" value="Phage_integrase"/>
    <property type="match status" value="1"/>
</dbReference>
<evidence type="ECO:0000259" key="7">
    <source>
        <dbReference type="PROSITE" id="PS51900"/>
    </source>
</evidence>
<sequence>MGQESTGIDNLEKDLKVEENTEVKKNNEEMMEGQKEQKKKIKKDISRENKMQIREFLDFLEYEKGSSQSTVDGYNRDLVQFFLFVEKNYNEIEEHDVFDYIEYIGEKLRKNSALRKISVIKTFYKFCYLNKVVKKDPTGMVKSLKREHRLPEILTIEEMKRIVDNCPYTPKGMQNRLIIKFLIVTGARISEILNLEIKDVENQEYEFIKVLGKGSKYQIIPIYDSLENEIKNYLAVYRPKLKNANNSFKMFPNTRREKFWKDLKTIAKDTGIEKNVYPHIFRHSLTTILLGNSADIRVVQEILGHANITTTEVYTHVEKSKLKMIYNNIKLGDD</sequence>
<dbReference type="PATRIC" id="fig|157687.3.peg.1689"/>
<dbReference type="EMBL" id="AP019835">
    <property type="protein sequence ID" value="BBM49267.1"/>
    <property type="molecule type" value="Genomic_DNA"/>
</dbReference>
<gene>
    <name evidence="9" type="ORF">HMPREF3180_01695</name>
    <name evidence="8" type="ORF">JMUB3934_0562</name>
</gene>
<reference evidence="10" key="2">
    <citation type="submission" date="2016-01" db="EMBL/GenBank/DDBJ databases">
        <authorList>
            <person name="Mitreva M."/>
            <person name="Pepin K.H."/>
            <person name="Mihindukulasuriya K.A."/>
            <person name="Fulton R."/>
            <person name="Fronick C."/>
            <person name="O'Laughlin M."/>
            <person name="Miner T."/>
            <person name="Herter B."/>
            <person name="Rosa B.A."/>
            <person name="Cordes M."/>
            <person name="Tomlinson C."/>
            <person name="Wollam A."/>
            <person name="Palsikar V.B."/>
            <person name="Mardis E.R."/>
            <person name="Wilson R.K."/>
        </authorList>
    </citation>
    <scope>NUCLEOTIDE SEQUENCE [LARGE SCALE GENOMIC DNA]</scope>
    <source>
        <strain evidence="10">KA00185</strain>
    </source>
</reference>
<dbReference type="InterPro" id="IPR002104">
    <property type="entry name" value="Integrase_catalytic"/>
</dbReference>
<dbReference type="InterPro" id="IPR013762">
    <property type="entry name" value="Integrase-like_cat_sf"/>
</dbReference>
<dbReference type="Gene3D" id="1.10.443.10">
    <property type="entry name" value="Intergrase catalytic core"/>
    <property type="match status" value="1"/>
</dbReference>
<feature type="compositionally biased region" description="Basic and acidic residues" evidence="5">
    <location>
        <begin position="10"/>
        <end position="36"/>
    </location>
</feature>
<evidence type="ECO:0000256" key="1">
    <source>
        <dbReference type="ARBA" id="ARBA00022908"/>
    </source>
</evidence>
<name>A0A134A3L4_9FUSO</name>
<evidence type="ECO:0000313" key="10">
    <source>
        <dbReference type="Proteomes" id="UP000070483"/>
    </source>
</evidence>
<dbReference type="STRING" id="157687.HMPREF3180_01695"/>
<feature type="domain" description="Core-binding (CB)" evidence="7">
    <location>
        <begin position="47"/>
        <end position="128"/>
    </location>
</feature>
<dbReference type="SUPFAM" id="SSF56349">
    <property type="entry name" value="DNA breaking-rejoining enzymes"/>
    <property type="match status" value="1"/>
</dbReference>
<keyword evidence="3" id="KW-0233">DNA recombination</keyword>
<dbReference type="Pfam" id="PF02899">
    <property type="entry name" value="Phage_int_SAM_1"/>
    <property type="match status" value="1"/>
</dbReference>
<dbReference type="PANTHER" id="PTHR30349">
    <property type="entry name" value="PHAGE INTEGRASE-RELATED"/>
    <property type="match status" value="1"/>
</dbReference>
<feature type="region of interest" description="Disordered" evidence="5">
    <location>
        <begin position="1"/>
        <end position="43"/>
    </location>
</feature>
<proteinExistence type="predicted"/>
<feature type="domain" description="Tyr recombinase" evidence="6">
    <location>
        <begin position="149"/>
        <end position="327"/>
    </location>
</feature>
<keyword evidence="1" id="KW-0229">DNA integration</keyword>
<organism evidence="9 10">
    <name type="scientific">Leptotrichia wadei</name>
    <dbReference type="NCBI Taxonomy" id="157687"/>
    <lineage>
        <taxon>Bacteria</taxon>
        <taxon>Fusobacteriati</taxon>
        <taxon>Fusobacteriota</taxon>
        <taxon>Fusobacteriia</taxon>
        <taxon>Fusobacteriales</taxon>
        <taxon>Leptotrichiaceae</taxon>
        <taxon>Leptotrichia</taxon>
    </lineage>
</organism>
<dbReference type="OrthoDB" id="9801717at2"/>
<dbReference type="GO" id="GO:0006310">
    <property type="term" value="P:DNA recombination"/>
    <property type="evidence" value="ECO:0007669"/>
    <property type="project" value="UniProtKB-KW"/>
</dbReference>
<dbReference type="GO" id="GO:0003677">
    <property type="term" value="F:DNA binding"/>
    <property type="evidence" value="ECO:0007669"/>
    <property type="project" value="UniProtKB-UniRule"/>
</dbReference>
<evidence type="ECO:0000256" key="2">
    <source>
        <dbReference type="ARBA" id="ARBA00023125"/>
    </source>
</evidence>
<dbReference type="GO" id="GO:0015074">
    <property type="term" value="P:DNA integration"/>
    <property type="evidence" value="ECO:0007669"/>
    <property type="project" value="UniProtKB-KW"/>
</dbReference>
<dbReference type="PROSITE" id="PS51900">
    <property type="entry name" value="CB"/>
    <property type="match status" value="1"/>
</dbReference>
<dbReference type="Proteomes" id="UP000070483">
    <property type="component" value="Unassembled WGS sequence"/>
</dbReference>
<dbReference type="InterPro" id="IPR050090">
    <property type="entry name" value="Tyrosine_recombinase_XerCD"/>
</dbReference>
<dbReference type="InterPro" id="IPR010998">
    <property type="entry name" value="Integrase_recombinase_N"/>
</dbReference>
<dbReference type="RefSeq" id="WP_082719405.1">
    <property type="nucleotide sequence ID" value="NZ_AP019835.1"/>
</dbReference>
<reference evidence="9" key="1">
    <citation type="submission" date="2016-01" db="EMBL/GenBank/DDBJ databases">
        <authorList>
            <person name="Oliw E.H."/>
        </authorList>
    </citation>
    <scope>NUCLEOTIDE SEQUENCE [LARGE SCALE GENOMIC DNA]</scope>
    <source>
        <strain evidence="9">KA00185</strain>
    </source>
</reference>
<evidence type="ECO:0000256" key="4">
    <source>
        <dbReference type="PROSITE-ProRule" id="PRU01248"/>
    </source>
</evidence>
<dbReference type="PROSITE" id="PS51898">
    <property type="entry name" value="TYR_RECOMBINASE"/>
    <property type="match status" value="1"/>
</dbReference>
<dbReference type="EMBL" id="LSDD01000124">
    <property type="protein sequence ID" value="KXB62190.1"/>
    <property type="molecule type" value="Genomic_DNA"/>
</dbReference>